<comment type="similarity">
    <text evidence="2">Belongs to the nesprin family.</text>
</comment>
<dbReference type="RefSeq" id="XP_021095121.1">
    <property type="nucleotide sequence ID" value="XM_021239462.1"/>
</dbReference>
<evidence type="ECO:0000256" key="1">
    <source>
        <dbReference type="ARBA" id="ARBA00001954"/>
    </source>
</evidence>
<evidence type="ECO:0000256" key="7">
    <source>
        <dbReference type="ARBA" id="ARBA00046312"/>
    </source>
</evidence>
<feature type="compositionally biased region" description="Low complexity" evidence="9">
    <location>
        <begin position="228"/>
        <end position="241"/>
    </location>
</feature>
<dbReference type="AlphaFoldDB" id="A0AAX6RED2"/>
<evidence type="ECO:0000259" key="11">
    <source>
        <dbReference type="PROSITE" id="PS51049"/>
    </source>
</evidence>
<evidence type="ECO:0000256" key="6">
    <source>
        <dbReference type="ARBA" id="ARBA00023242"/>
    </source>
</evidence>
<comment type="subcellular location">
    <subcellularLocation>
        <location evidence="7">Nucleus outer membrane</location>
        <topology evidence="7">Single-pass type IV membrane protein</topology>
    </subcellularLocation>
</comment>
<feature type="domain" description="KASH" evidence="11">
    <location>
        <begin position="558"/>
        <end position="615"/>
    </location>
</feature>
<dbReference type="InterPro" id="IPR012315">
    <property type="entry name" value="KASH"/>
</dbReference>
<evidence type="ECO:0000256" key="5">
    <source>
        <dbReference type="ARBA" id="ARBA00023136"/>
    </source>
</evidence>
<evidence type="ECO:0000256" key="2">
    <source>
        <dbReference type="ARBA" id="ARBA00008619"/>
    </source>
</evidence>
<evidence type="ECO:0000313" key="12">
    <source>
        <dbReference type="Proteomes" id="UP000694906"/>
    </source>
</evidence>
<dbReference type="InterPro" id="IPR030268">
    <property type="entry name" value="SYNE4"/>
</dbReference>
<dbReference type="Pfam" id="PF10541">
    <property type="entry name" value="KASH"/>
    <property type="match status" value="1"/>
</dbReference>
<name>A0AAX6RED2_HETGA</name>
<keyword evidence="13" id="KW-0560">Oxidoreductase</keyword>
<dbReference type="PROSITE" id="PS51049">
    <property type="entry name" value="KASH"/>
    <property type="match status" value="1"/>
</dbReference>
<dbReference type="PANTHER" id="PTHR21640">
    <property type="match status" value="1"/>
</dbReference>
<keyword evidence="6" id="KW-0539">Nucleus</keyword>
<dbReference type="GO" id="GO:0045198">
    <property type="term" value="P:establishment of epithelial cell apical/basal polarity"/>
    <property type="evidence" value="ECO:0007669"/>
    <property type="project" value="TreeGrafter"/>
</dbReference>
<evidence type="ECO:0000256" key="10">
    <source>
        <dbReference type="SAM" id="Phobius"/>
    </source>
</evidence>
<comment type="cofactor">
    <cofactor evidence="1">
        <name>Fe(2+)</name>
        <dbReference type="ChEBI" id="CHEBI:29033"/>
    </cofactor>
</comment>
<keyword evidence="13" id="KW-0223">Dioxygenase</keyword>
<dbReference type="GO" id="GO:0005640">
    <property type="term" value="C:nuclear outer membrane"/>
    <property type="evidence" value="ECO:0007669"/>
    <property type="project" value="UniProtKB-SubCell"/>
</dbReference>
<feature type="compositionally biased region" description="Basic and acidic residues" evidence="9">
    <location>
        <begin position="304"/>
        <end position="316"/>
    </location>
</feature>
<dbReference type="GeneID" id="101709081"/>
<feature type="compositionally biased region" description="Basic and acidic residues" evidence="9">
    <location>
        <begin position="1"/>
        <end position="30"/>
    </location>
</feature>
<feature type="transmembrane region" description="Helical" evidence="10">
    <location>
        <begin position="567"/>
        <end position="587"/>
    </location>
</feature>
<organism evidence="12 13">
    <name type="scientific">Heterocephalus glaber</name>
    <name type="common">Naked mole rat</name>
    <dbReference type="NCBI Taxonomy" id="10181"/>
    <lineage>
        <taxon>Eukaryota</taxon>
        <taxon>Metazoa</taxon>
        <taxon>Chordata</taxon>
        <taxon>Craniata</taxon>
        <taxon>Vertebrata</taxon>
        <taxon>Euteleostomi</taxon>
        <taxon>Mammalia</taxon>
        <taxon>Eutheria</taxon>
        <taxon>Euarchontoglires</taxon>
        <taxon>Glires</taxon>
        <taxon>Rodentia</taxon>
        <taxon>Hystricomorpha</taxon>
        <taxon>Bathyergidae</taxon>
        <taxon>Heterocephalus</taxon>
    </lineage>
</organism>
<evidence type="ECO:0000256" key="4">
    <source>
        <dbReference type="ARBA" id="ARBA00022989"/>
    </source>
</evidence>
<dbReference type="GO" id="GO:0051213">
    <property type="term" value="F:dioxygenase activity"/>
    <property type="evidence" value="ECO:0007669"/>
    <property type="project" value="UniProtKB-KW"/>
</dbReference>
<evidence type="ECO:0000256" key="3">
    <source>
        <dbReference type="ARBA" id="ARBA00022692"/>
    </source>
</evidence>
<evidence type="ECO:0000313" key="13">
    <source>
        <dbReference type="RefSeq" id="XP_021095121.1"/>
    </source>
</evidence>
<dbReference type="GO" id="GO:0034993">
    <property type="term" value="C:meiotic nuclear membrane microtubule tethering complex"/>
    <property type="evidence" value="ECO:0007669"/>
    <property type="project" value="InterPro"/>
</dbReference>
<feature type="region of interest" description="Disordered" evidence="9">
    <location>
        <begin position="222"/>
        <end position="250"/>
    </location>
</feature>
<feature type="topological domain" description="Perinuclear space" evidence="8">
    <location>
        <begin position="588"/>
        <end position="615"/>
    </location>
</feature>
<dbReference type="CTD" id="84964"/>
<accession>A0AAX6RED2</accession>
<sequence length="615" mass="67739">MSVQEGREWGSWETQRESEGAQRGTLKDSESVSNGFKELRFERSQAQVRGCWSEGPPGKAPPVIYYVPDFISKEEEEYLLRQVFNAPKPKWTQLSGRKLQNWGGLPHPRGMVLERLPPWLQRCVDKTSQLSGDWASCISTSHSWSGHLTPPSIHLPVPAWEPCFDPEGGEVHSCPAQPWCPLSSPTRMDHCTTQLSALSAWAPTPCWISTSHGNQRTMMLQNSPPAMSLSSSLDPRLPSEPFSHPPGAPRELDVAECTICPALGEETIRPEQAQDSLDPSEYFQGALRGTEPAASAPRTSAPAFHEEPAGSKHYEHPVSGHKVMEAEHDSLQLCLLGLGLRLQDLEQSLRPWSLAQRGMAQLQALQAELRGAAERVDALLAFGEGLAQRIEPRAWASLEQILRALRAHRNTIFRQLWQLQAQLVNYSLVFSKANTLDQDLEIEEDSEGPGPGGVWGSWAPSNLPSPAELEWDPAADVGDLGTLGQKTAWAPGTPCELCGQGAPLGRRQGLEDMLVPGLSHQEHLGGHCSLLRKPQDKKRQMSPSLQDMMREVDDGVPTPAFRRPRTFLLVLLLLFLLLVGATLLLPMSGSPCCSHARLARTPYLLLSYVNGPPPI</sequence>
<evidence type="ECO:0000256" key="9">
    <source>
        <dbReference type="SAM" id="MobiDB-lite"/>
    </source>
</evidence>
<proteinExistence type="inferred from homology"/>
<feature type="region of interest" description="Disordered" evidence="9">
    <location>
        <begin position="1"/>
        <end position="32"/>
    </location>
</feature>
<dbReference type="Gene3D" id="2.60.120.590">
    <property type="entry name" value="Alpha-ketoglutarate-dependent dioxygenase AlkB-like"/>
    <property type="match status" value="1"/>
</dbReference>
<gene>
    <name evidence="13" type="primary">Alkbh6</name>
</gene>
<dbReference type="PANTHER" id="PTHR21640:SF1">
    <property type="entry name" value="NESPRIN-4"/>
    <property type="match status" value="1"/>
</dbReference>
<keyword evidence="5 8" id="KW-0472">Membrane</keyword>
<feature type="compositionally biased region" description="Low complexity" evidence="9">
    <location>
        <begin position="292"/>
        <end position="303"/>
    </location>
</feature>
<keyword evidence="12" id="KW-1185">Reference proteome</keyword>
<dbReference type="InterPro" id="IPR037151">
    <property type="entry name" value="AlkB-like_sf"/>
</dbReference>
<dbReference type="SMART" id="SM01249">
    <property type="entry name" value="KASH"/>
    <property type="match status" value="1"/>
</dbReference>
<dbReference type="Proteomes" id="UP000694906">
    <property type="component" value="Unplaced"/>
</dbReference>
<evidence type="ECO:0000256" key="8">
    <source>
        <dbReference type="PROSITE-ProRule" id="PRU00385"/>
    </source>
</evidence>
<protein>
    <submittedName>
        <fullName evidence="13">Alpha-ketoglutarate-dependent dioxygenase alkB homolog 6 isoform X1</fullName>
    </submittedName>
</protein>
<reference evidence="13" key="1">
    <citation type="submission" date="2025-08" db="UniProtKB">
        <authorList>
            <consortium name="RefSeq"/>
        </authorList>
    </citation>
    <scope>IDENTIFICATION</scope>
</reference>
<feature type="region of interest" description="Disordered" evidence="9">
    <location>
        <begin position="290"/>
        <end position="316"/>
    </location>
</feature>
<keyword evidence="3 8" id="KW-0812">Transmembrane</keyword>
<feature type="topological domain" description="Cytoplasmic" evidence="8">
    <location>
        <begin position="1"/>
        <end position="566"/>
    </location>
</feature>
<keyword evidence="4 10" id="KW-1133">Transmembrane helix</keyword>